<accession>A0AA35L004</accession>
<dbReference type="PROSITE" id="PS50041">
    <property type="entry name" value="C_TYPE_LECTIN_2"/>
    <property type="match status" value="1"/>
</dbReference>
<dbReference type="InterPro" id="IPR016186">
    <property type="entry name" value="C-type_lectin-like/link_sf"/>
</dbReference>
<dbReference type="SMART" id="SM00034">
    <property type="entry name" value="CLECT"/>
    <property type="match status" value="1"/>
</dbReference>
<organism evidence="6 7">
    <name type="scientific">Podarcis lilfordi</name>
    <name type="common">Lilford's wall lizard</name>
    <dbReference type="NCBI Taxonomy" id="74358"/>
    <lineage>
        <taxon>Eukaryota</taxon>
        <taxon>Metazoa</taxon>
        <taxon>Chordata</taxon>
        <taxon>Craniata</taxon>
        <taxon>Vertebrata</taxon>
        <taxon>Euteleostomi</taxon>
        <taxon>Lepidosauria</taxon>
        <taxon>Squamata</taxon>
        <taxon>Bifurcata</taxon>
        <taxon>Unidentata</taxon>
        <taxon>Episquamata</taxon>
        <taxon>Laterata</taxon>
        <taxon>Lacertibaenia</taxon>
        <taxon>Lacertidae</taxon>
        <taxon>Podarcis</taxon>
    </lineage>
</organism>
<keyword evidence="2" id="KW-0964">Secreted</keyword>
<evidence type="ECO:0000313" key="6">
    <source>
        <dbReference type="EMBL" id="CAI5786628.1"/>
    </source>
</evidence>
<dbReference type="SUPFAM" id="SSF56436">
    <property type="entry name" value="C-type lectin-like"/>
    <property type="match status" value="1"/>
</dbReference>
<dbReference type="Gene3D" id="3.10.100.10">
    <property type="entry name" value="Mannose-Binding Protein A, subunit A"/>
    <property type="match status" value="1"/>
</dbReference>
<evidence type="ECO:0000256" key="2">
    <source>
        <dbReference type="ARBA" id="ARBA00022525"/>
    </source>
</evidence>
<evidence type="ECO:0000313" key="7">
    <source>
        <dbReference type="Proteomes" id="UP001178461"/>
    </source>
</evidence>
<gene>
    <name evidence="6" type="ORF">PODLI_1B004804</name>
</gene>
<keyword evidence="4" id="KW-0732">Signal</keyword>
<dbReference type="InterPro" id="IPR050111">
    <property type="entry name" value="C-type_lectin/snaclec_domain"/>
</dbReference>
<dbReference type="InterPro" id="IPR001304">
    <property type="entry name" value="C-type_lectin-like"/>
</dbReference>
<evidence type="ECO:0000256" key="3">
    <source>
        <dbReference type="ARBA" id="ARBA00023157"/>
    </source>
</evidence>
<evidence type="ECO:0000256" key="4">
    <source>
        <dbReference type="SAM" id="SignalP"/>
    </source>
</evidence>
<sequence>MGHQVPMGRITFFHLSIWGFLIACSFPQGTEASGCPQNWFRFQGHCYLLRKVKRNWNDAEADCQRFGTDSHLASILNWEEHRYIASAIRQGKDPGFHIWIGLFRVKRGGRITVWKWTDSAVVGYMPWGPGQPSYSHRQEFCIELYGAEYMFWDDNSCEAENYYICKIPVSWSSDNRSAK</sequence>
<dbReference type="Proteomes" id="UP001178461">
    <property type="component" value="Chromosome 10"/>
</dbReference>
<name>A0AA35L004_9SAUR</name>
<evidence type="ECO:0000259" key="5">
    <source>
        <dbReference type="PROSITE" id="PS50041"/>
    </source>
</evidence>
<reference evidence="6" key="1">
    <citation type="submission" date="2022-12" db="EMBL/GenBank/DDBJ databases">
        <authorList>
            <person name="Alioto T."/>
            <person name="Alioto T."/>
            <person name="Gomez Garrido J."/>
        </authorList>
    </citation>
    <scope>NUCLEOTIDE SEQUENCE</scope>
</reference>
<keyword evidence="7" id="KW-1185">Reference proteome</keyword>
<keyword evidence="3" id="KW-1015">Disulfide bond</keyword>
<dbReference type="Pfam" id="PF00059">
    <property type="entry name" value="Lectin_C"/>
    <property type="match status" value="1"/>
</dbReference>
<dbReference type="EMBL" id="OX395135">
    <property type="protein sequence ID" value="CAI5786628.1"/>
    <property type="molecule type" value="Genomic_DNA"/>
</dbReference>
<dbReference type="PRINTS" id="PR01504">
    <property type="entry name" value="PNCREATITSAP"/>
</dbReference>
<protein>
    <recommendedName>
        <fullName evidence="5">C-type lectin domain-containing protein</fullName>
    </recommendedName>
</protein>
<comment type="subcellular location">
    <subcellularLocation>
        <location evidence="1">Secreted</location>
    </subcellularLocation>
</comment>
<feature type="chain" id="PRO_5041237671" description="C-type lectin domain-containing protein" evidence="4">
    <location>
        <begin position="33"/>
        <end position="179"/>
    </location>
</feature>
<dbReference type="PROSITE" id="PS00615">
    <property type="entry name" value="C_TYPE_LECTIN_1"/>
    <property type="match status" value="1"/>
</dbReference>
<dbReference type="GO" id="GO:0005576">
    <property type="term" value="C:extracellular region"/>
    <property type="evidence" value="ECO:0007669"/>
    <property type="project" value="UniProtKB-SubCell"/>
</dbReference>
<dbReference type="InterPro" id="IPR018378">
    <property type="entry name" value="C-type_lectin_CS"/>
</dbReference>
<dbReference type="PANTHER" id="PTHR22803">
    <property type="entry name" value="MANNOSE, PHOSPHOLIPASE, LECTIN RECEPTOR RELATED"/>
    <property type="match status" value="1"/>
</dbReference>
<proteinExistence type="predicted"/>
<dbReference type="AlphaFoldDB" id="A0AA35L004"/>
<evidence type="ECO:0000256" key="1">
    <source>
        <dbReference type="ARBA" id="ARBA00004613"/>
    </source>
</evidence>
<dbReference type="InterPro" id="IPR016187">
    <property type="entry name" value="CTDL_fold"/>
</dbReference>
<feature type="domain" description="C-type lectin" evidence="5">
    <location>
        <begin position="42"/>
        <end position="166"/>
    </location>
</feature>
<feature type="signal peptide" evidence="4">
    <location>
        <begin position="1"/>
        <end position="32"/>
    </location>
</feature>